<comment type="caution">
    <text evidence="1">The sequence shown here is derived from an EMBL/GenBank/DDBJ whole genome shotgun (WGS) entry which is preliminary data.</text>
</comment>
<protein>
    <submittedName>
        <fullName evidence="1">High light inducible protein</fullName>
    </submittedName>
</protein>
<gene>
    <name evidence="1" type="ORF">C7K08_07880</name>
</gene>
<sequence length="78" mass="8419">MDNSASNSKLFQARAEQMTHMEQLQKVERFNGRAAMVGIVIGVVVEGLTGFGIAHQIGLGALVDGYAACRAQFLPFCF</sequence>
<dbReference type="Proteomes" id="UP000240206">
    <property type="component" value="Unassembled WGS sequence"/>
</dbReference>
<dbReference type="EMBL" id="PXVC01000031">
    <property type="protein sequence ID" value="PSI01447.1"/>
    <property type="molecule type" value="Genomic_DNA"/>
</dbReference>
<dbReference type="RefSeq" id="WP_106500094.1">
    <property type="nucleotide sequence ID" value="NZ_PXVC01000031.1"/>
</dbReference>
<evidence type="ECO:0000313" key="1">
    <source>
        <dbReference type="EMBL" id="PSI01447.1"/>
    </source>
</evidence>
<organism evidence="1 2">
    <name type="scientific">Synechococcus lacustris str. Tous</name>
    <dbReference type="NCBI Taxonomy" id="1910958"/>
    <lineage>
        <taxon>Bacteria</taxon>
        <taxon>Bacillati</taxon>
        <taxon>Cyanobacteriota</taxon>
        <taxon>Cyanophyceae</taxon>
        <taxon>Synechococcales</taxon>
        <taxon>Synechococcaceae</taxon>
        <taxon>Synechococcus</taxon>
    </lineage>
</organism>
<proteinExistence type="predicted"/>
<name>A0A2P7EE11_9SYNE</name>
<dbReference type="Gene3D" id="1.10.3460.10">
    <property type="entry name" value="Chlorophyll a/b binding protein domain"/>
    <property type="match status" value="1"/>
</dbReference>
<evidence type="ECO:0000313" key="2">
    <source>
        <dbReference type="Proteomes" id="UP000240206"/>
    </source>
</evidence>
<reference evidence="2" key="1">
    <citation type="submission" date="2018-03" db="EMBL/GenBank/DDBJ databases">
        <title>Ecological and genomic features of two cosmopolitan and abundant freshwater picocyanobacteria.</title>
        <authorList>
            <person name="Cabello-Yeves P.J."/>
            <person name="Picazo A."/>
            <person name="Camacho A."/>
            <person name="Callieri C."/>
            <person name="Rosselli R."/>
            <person name="Roda-Garcia J."/>
            <person name="Coutinho F.H."/>
            <person name="Rodriguez-Valera F."/>
        </authorList>
    </citation>
    <scope>NUCLEOTIDE SEQUENCE [LARGE SCALE GENOMIC DNA]</scope>
    <source>
        <strain evidence="2">Tous</strain>
    </source>
</reference>
<dbReference type="SUPFAM" id="SSF103511">
    <property type="entry name" value="Chlorophyll a-b binding protein"/>
    <property type="match status" value="1"/>
</dbReference>
<dbReference type="STRING" id="1910958.BTM30_02035"/>
<keyword evidence="2" id="KW-1185">Reference proteome</keyword>
<dbReference type="AlphaFoldDB" id="A0A2P7EE11"/>
<accession>A0A2P7EE11</accession>